<name>A0ABV2WD43_9ACTN</name>
<accession>A0ABV2WD43</accession>
<proteinExistence type="predicted"/>
<dbReference type="Proteomes" id="UP001550378">
    <property type="component" value="Unassembled WGS sequence"/>
</dbReference>
<evidence type="ECO:0000313" key="2">
    <source>
        <dbReference type="Proteomes" id="UP001550378"/>
    </source>
</evidence>
<evidence type="ECO:0000313" key="1">
    <source>
        <dbReference type="EMBL" id="MEU0711256.1"/>
    </source>
</evidence>
<evidence type="ECO:0008006" key="3">
    <source>
        <dbReference type="Google" id="ProtNLM"/>
    </source>
</evidence>
<comment type="caution">
    <text evidence="1">The sequence shown here is derived from an EMBL/GenBank/DDBJ whole genome shotgun (WGS) entry which is preliminary data.</text>
</comment>
<keyword evidence="2" id="KW-1185">Reference proteome</keyword>
<organism evidence="1 2">
    <name type="scientific">Streptomyces lavendulocolor</name>
    <dbReference type="NCBI Taxonomy" id="67316"/>
    <lineage>
        <taxon>Bacteria</taxon>
        <taxon>Bacillati</taxon>
        <taxon>Actinomycetota</taxon>
        <taxon>Actinomycetes</taxon>
        <taxon>Kitasatosporales</taxon>
        <taxon>Streptomycetaceae</taxon>
        <taxon>Streptomyces</taxon>
    </lineage>
</organism>
<reference evidence="1 2" key="1">
    <citation type="submission" date="2024-06" db="EMBL/GenBank/DDBJ databases">
        <title>The Natural Products Discovery Center: Release of the First 8490 Sequenced Strains for Exploring Actinobacteria Biosynthetic Diversity.</title>
        <authorList>
            <person name="Kalkreuter E."/>
            <person name="Kautsar S.A."/>
            <person name="Yang D."/>
            <person name="Bader C.D."/>
            <person name="Teijaro C.N."/>
            <person name="Fluegel L."/>
            <person name="Davis C.M."/>
            <person name="Simpson J.R."/>
            <person name="Lauterbach L."/>
            <person name="Steele A.D."/>
            <person name="Gui C."/>
            <person name="Meng S."/>
            <person name="Li G."/>
            <person name="Viehrig K."/>
            <person name="Ye F."/>
            <person name="Su P."/>
            <person name="Kiefer A.F."/>
            <person name="Nichols A."/>
            <person name="Cepeda A.J."/>
            <person name="Yan W."/>
            <person name="Fan B."/>
            <person name="Jiang Y."/>
            <person name="Adhikari A."/>
            <person name="Zheng C.-J."/>
            <person name="Schuster L."/>
            <person name="Cowan T.M."/>
            <person name="Smanski M.J."/>
            <person name="Chevrette M.G."/>
            <person name="De Carvalho L.P.S."/>
            <person name="Shen B."/>
        </authorList>
    </citation>
    <scope>NUCLEOTIDE SEQUENCE [LARGE SCALE GENOMIC DNA]</scope>
    <source>
        <strain evidence="1 2">NPDC006337</strain>
    </source>
</reference>
<gene>
    <name evidence="1" type="ORF">ABZ508_28240</name>
</gene>
<sequence length="232" mass="24667">MTTHEPARSSVVTGATANGRSAVTAQDVLSAVRLAVDVLGRADGGADWDAGAGSLEWTCWETVEHLADDLFAYAAQLGPERPSPDGEVPFLWEARRPGGPANVTYADRRAGPAGLLQVLEACGAMLAAMVRVTPPHVRAHHVFGASDAEGFAAMGVVETLVHTHDVTQGLGLPWDPPARLCDRVLPRLFPHAPTDTPAWPTLLWATGRGELPGRERLTSWRWYGAVGDAPAM</sequence>
<dbReference type="RefSeq" id="WP_359654409.1">
    <property type="nucleotide sequence ID" value="NZ_JBEXZO010000008.1"/>
</dbReference>
<protein>
    <recommendedName>
        <fullName evidence="3">Mycothiol-dependent maleylpyruvate isomerase metal-binding domain-containing protein</fullName>
    </recommendedName>
</protein>
<dbReference type="EMBL" id="JBEXZR010000033">
    <property type="protein sequence ID" value="MEU0711256.1"/>
    <property type="molecule type" value="Genomic_DNA"/>
</dbReference>